<feature type="transmembrane region" description="Helical" evidence="5">
    <location>
        <begin position="251"/>
        <end position="272"/>
    </location>
</feature>
<sequence>MSLLILHSLLLLLLAPLLPGIIAKTKAFFGGRKGAPVLQLYFDLNRLRRKGMVVSPTTSWIFFVGPLLAVAVPLTASLMLPFGGLAAPVRFGGDAILFVYLFGLLRFFTASAALDTGSAFEGMGAAREVSFSCLAEPAVLLVLLLLGRLAGSFSLQQMLAPQQLAVAWPAQGVTLGLALVTLLVVVLAENARIPVDDPNTHLELTMIHEVMVLDHSGPALGLIEYGSALKLWVLGGLVVQLSLPPLLPTDLAATTLLFIAGQLLLALLIGIIESVMARLPLPRVPALLIGSGLLAAFGLILILR</sequence>
<evidence type="ECO:0000256" key="1">
    <source>
        <dbReference type="ARBA" id="ARBA00004141"/>
    </source>
</evidence>
<protein>
    <submittedName>
        <fullName evidence="6">Hydrogenase</fullName>
    </submittedName>
</protein>
<feature type="transmembrane region" description="Helical" evidence="5">
    <location>
        <begin position="95"/>
        <end position="114"/>
    </location>
</feature>
<comment type="subcellular location">
    <subcellularLocation>
        <location evidence="1">Membrane</location>
        <topology evidence="1">Multi-pass membrane protein</topology>
    </subcellularLocation>
</comment>
<dbReference type="InterPro" id="IPR001694">
    <property type="entry name" value="NADH_UbQ_OxRdtase_su1/FPO"/>
</dbReference>
<evidence type="ECO:0000256" key="3">
    <source>
        <dbReference type="ARBA" id="ARBA00022989"/>
    </source>
</evidence>
<dbReference type="EMBL" id="PPFX01000019">
    <property type="protein sequence ID" value="PNU20044.1"/>
    <property type="molecule type" value="Genomic_DNA"/>
</dbReference>
<keyword evidence="4 5" id="KW-0472">Membrane</keyword>
<evidence type="ECO:0000313" key="6">
    <source>
        <dbReference type="EMBL" id="PNU20044.1"/>
    </source>
</evidence>
<dbReference type="Pfam" id="PF00146">
    <property type="entry name" value="NADHdh"/>
    <property type="match status" value="1"/>
</dbReference>
<keyword evidence="2 5" id="KW-0812">Transmembrane</keyword>
<name>A0A2K2H9Q6_9BACT</name>
<dbReference type="PANTHER" id="PTHR43359:SF1">
    <property type="entry name" value="FORMATE HYDROGENLYASE SUBUNIT 4-RELATED"/>
    <property type="match status" value="1"/>
</dbReference>
<evidence type="ECO:0000256" key="2">
    <source>
        <dbReference type="ARBA" id="ARBA00022692"/>
    </source>
</evidence>
<reference evidence="6 7" key="1">
    <citation type="journal article" date="2018" name="Genome Announc.">
        <title>Genome Sequence of Geothermobacter sp. HR-1 Iron Reducer from the Loihi Seamount.</title>
        <authorList>
            <person name="Smith H."/>
            <person name="Abuyen K."/>
            <person name="Tremblay J."/>
            <person name="Savalia P."/>
            <person name="Perez-Rodriguez I."/>
            <person name="Emerson D."/>
            <person name="Tully B."/>
            <person name="Amend J."/>
        </authorList>
    </citation>
    <scope>NUCLEOTIDE SEQUENCE [LARGE SCALE GENOMIC DNA]</scope>
    <source>
        <strain evidence="6 7">HR-1</strain>
    </source>
</reference>
<accession>A0A2K2H9Q6</accession>
<dbReference type="OrthoDB" id="9778499at2"/>
<dbReference type="GO" id="GO:0005886">
    <property type="term" value="C:plasma membrane"/>
    <property type="evidence" value="ECO:0007669"/>
    <property type="project" value="TreeGrafter"/>
</dbReference>
<feature type="transmembrane region" description="Helical" evidence="5">
    <location>
        <begin position="165"/>
        <end position="188"/>
    </location>
</feature>
<dbReference type="PANTHER" id="PTHR43359">
    <property type="entry name" value="FORMATE HYDROGENLYASE SUBUNIT 4"/>
    <property type="match status" value="1"/>
</dbReference>
<feature type="transmembrane region" description="Helical" evidence="5">
    <location>
        <begin position="60"/>
        <end position="83"/>
    </location>
</feature>
<dbReference type="AlphaFoldDB" id="A0A2K2H9Q6"/>
<keyword evidence="3 5" id="KW-1133">Transmembrane helix</keyword>
<gene>
    <name evidence="6" type="ORF">C2E25_09380</name>
</gene>
<evidence type="ECO:0000313" key="7">
    <source>
        <dbReference type="Proteomes" id="UP000236340"/>
    </source>
</evidence>
<proteinExistence type="predicted"/>
<dbReference type="Proteomes" id="UP000236340">
    <property type="component" value="Unassembled WGS sequence"/>
</dbReference>
<feature type="transmembrane region" description="Helical" evidence="5">
    <location>
        <begin position="284"/>
        <end position="303"/>
    </location>
</feature>
<organism evidence="6 7">
    <name type="scientific">Geothermobacter hydrogeniphilus</name>
    <dbReference type="NCBI Taxonomy" id="1969733"/>
    <lineage>
        <taxon>Bacteria</taxon>
        <taxon>Pseudomonadati</taxon>
        <taxon>Thermodesulfobacteriota</taxon>
        <taxon>Desulfuromonadia</taxon>
        <taxon>Desulfuromonadales</taxon>
        <taxon>Geothermobacteraceae</taxon>
        <taxon>Geothermobacter</taxon>
    </lineage>
</organism>
<dbReference type="InterPro" id="IPR052561">
    <property type="entry name" value="ComplexI_Subunit1"/>
</dbReference>
<evidence type="ECO:0000256" key="4">
    <source>
        <dbReference type="ARBA" id="ARBA00023136"/>
    </source>
</evidence>
<feature type="transmembrane region" description="Helical" evidence="5">
    <location>
        <begin position="134"/>
        <end position="153"/>
    </location>
</feature>
<comment type="caution">
    <text evidence="6">The sequence shown here is derived from an EMBL/GenBank/DDBJ whole genome shotgun (WGS) entry which is preliminary data.</text>
</comment>
<evidence type="ECO:0000256" key="5">
    <source>
        <dbReference type="SAM" id="Phobius"/>
    </source>
</evidence>